<reference evidence="3 4" key="1">
    <citation type="submission" date="2017-09" db="EMBL/GenBank/DDBJ databases">
        <title>Genome sequences of Natrinema ejinorence JCM 13890T.</title>
        <authorList>
            <person name="Roh S.W."/>
            <person name="Kim Y.B."/>
            <person name="Kim J.Y."/>
        </authorList>
    </citation>
    <scope>NUCLEOTIDE SEQUENCE [LARGE SCALE GENOMIC DNA]</scope>
    <source>
        <strain evidence="3 4">JCM 13890</strain>
    </source>
</reference>
<dbReference type="Gene3D" id="1.10.10.10">
    <property type="entry name" value="Winged helix-like DNA-binding domain superfamily/Winged helix DNA-binding domain"/>
    <property type="match status" value="1"/>
</dbReference>
<dbReference type="InterPro" id="IPR036388">
    <property type="entry name" value="WH-like_DNA-bd_sf"/>
</dbReference>
<feature type="domain" description="DUF7351" evidence="2">
    <location>
        <begin position="113"/>
        <end position="293"/>
    </location>
</feature>
<dbReference type="RefSeq" id="WP_097381302.1">
    <property type="nucleotide sequence ID" value="NZ_NXNI01000001.1"/>
</dbReference>
<dbReference type="SUPFAM" id="SSF46785">
    <property type="entry name" value="Winged helix' DNA-binding domain"/>
    <property type="match status" value="1"/>
</dbReference>
<gene>
    <name evidence="3" type="ORF">CP557_18725</name>
</gene>
<evidence type="ECO:0000313" key="3">
    <source>
        <dbReference type="EMBL" id="PCR92379.1"/>
    </source>
</evidence>
<feature type="domain" description="DUF7347" evidence="1">
    <location>
        <begin position="15"/>
        <end position="95"/>
    </location>
</feature>
<evidence type="ECO:0000259" key="1">
    <source>
        <dbReference type="Pfam" id="PF24038"/>
    </source>
</evidence>
<keyword evidence="4" id="KW-1185">Reference proteome</keyword>
<accession>A0A2A5R041</accession>
<dbReference type="Pfam" id="PF24042">
    <property type="entry name" value="DUF7351"/>
    <property type="match status" value="1"/>
</dbReference>
<dbReference type="CDD" id="cd00090">
    <property type="entry name" value="HTH_ARSR"/>
    <property type="match status" value="1"/>
</dbReference>
<evidence type="ECO:0000259" key="2">
    <source>
        <dbReference type="Pfam" id="PF24042"/>
    </source>
</evidence>
<dbReference type="AlphaFoldDB" id="A0A2A5R041"/>
<name>A0A2A5R041_9EURY</name>
<dbReference type="InterPro" id="IPR036390">
    <property type="entry name" value="WH_DNA-bd_sf"/>
</dbReference>
<protein>
    <submittedName>
        <fullName evidence="3">Transcriptional regulator</fullName>
    </submittedName>
</protein>
<dbReference type="EMBL" id="NXNI01000001">
    <property type="protein sequence ID" value="PCR92379.1"/>
    <property type="molecule type" value="Genomic_DNA"/>
</dbReference>
<dbReference type="InterPro" id="IPR055771">
    <property type="entry name" value="DUF7347"/>
</dbReference>
<dbReference type="Pfam" id="PF24038">
    <property type="entry name" value="DUF7347"/>
    <property type="match status" value="1"/>
</dbReference>
<dbReference type="OrthoDB" id="8482at2157"/>
<dbReference type="Proteomes" id="UP000219689">
    <property type="component" value="Unassembled WGS sequence"/>
</dbReference>
<organism evidence="3 4">
    <name type="scientific">Natrinema ejinorense</name>
    <dbReference type="NCBI Taxonomy" id="373386"/>
    <lineage>
        <taxon>Archaea</taxon>
        <taxon>Methanobacteriati</taxon>
        <taxon>Methanobacteriota</taxon>
        <taxon>Stenosarchaea group</taxon>
        <taxon>Halobacteria</taxon>
        <taxon>Halobacteriales</taxon>
        <taxon>Natrialbaceae</taxon>
        <taxon>Natrinema</taxon>
    </lineage>
</organism>
<dbReference type="InterPro" id="IPR011991">
    <property type="entry name" value="ArsR-like_HTH"/>
</dbReference>
<evidence type="ECO:0000313" key="4">
    <source>
        <dbReference type="Proteomes" id="UP000219689"/>
    </source>
</evidence>
<comment type="caution">
    <text evidence="3">The sequence shown here is derived from an EMBL/GenBank/DDBJ whole genome shotgun (WGS) entry which is preliminary data.</text>
</comment>
<sequence length="306" mass="33788">MNPADDPDIDQDTVDAIGALGNRTRLEILLALANAQRDRQEQWLTLSFTELYEAIDVDSTSQFSYHLDRLVGPFVAETPTGYRLTDSGAKIVRTVRAGVYESAHSFAAVELAGVCVVCETPSLVATVEKDRFVVRCRSCESTLLVDLLSRSQTRNRSATEIVDSVGHRIWSTYVLVRGGVCPECYGPIDTAVATVSHETDADPWYALEHTCRECWFTVTIPLEVSAAFHPAAIGFFWAHGISLLDTPLWEFFEFVVMGTITTDVTSVEPLVASFELTLDDETMSLRIDDSFAVTVGRIDGESDRTC</sequence>
<proteinExistence type="predicted"/>
<dbReference type="InterPro" id="IPR055775">
    <property type="entry name" value="DUF7351"/>
</dbReference>